<reference evidence="2" key="1">
    <citation type="submission" date="2018-05" db="EMBL/GenBank/DDBJ databases">
        <authorList>
            <person name="Lanie J.A."/>
            <person name="Ng W.-L."/>
            <person name="Kazmierczak K.M."/>
            <person name="Andrzejewski T.M."/>
            <person name="Davidsen T.M."/>
            <person name="Wayne K.J."/>
            <person name="Tettelin H."/>
            <person name="Glass J.I."/>
            <person name="Rusch D."/>
            <person name="Podicherti R."/>
            <person name="Tsui H.-C.T."/>
            <person name="Winkler M.E."/>
        </authorList>
    </citation>
    <scope>NUCLEOTIDE SEQUENCE</scope>
</reference>
<sequence>GNWPTAATEADTPPNRSRRVVDEKGAARDVSVQHRGALEPGMTIQGPVIIEDFGSTIRVLNNQSVEVRPSGVLVVSDDEVDK</sequence>
<feature type="non-terminal residue" evidence="2">
    <location>
        <position position="1"/>
    </location>
</feature>
<accession>A0A382QLU0</accession>
<name>A0A382QLU0_9ZZZZ</name>
<evidence type="ECO:0000313" key="2">
    <source>
        <dbReference type="EMBL" id="SVC85291.1"/>
    </source>
</evidence>
<evidence type="ECO:0000256" key="1">
    <source>
        <dbReference type="SAM" id="MobiDB-lite"/>
    </source>
</evidence>
<proteinExistence type="predicted"/>
<feature type="region of interest" description="Disordered" evidence="1">
    <location>
        <begin position="1"/>
        <end position="26"/>
    </location>
</feature>
<organism evidence="2">
    <name type="scientific">marine metagenome</name>
    <dbReference type="NCBI Taxonomy" id="408172"/>
    <lineage>
        <taxon>unclassified sequences</taxon>
        <taxon>metagenomes</taxon>
        <taxon>ecological metagenomes</taxon>
    </lineage>
</organism>
<dbReference type="EMBL" id="UINC01114758">
    <property type="protein sequence ID" value="SVC85291.1"/>
    <property type="molecule type" value="Genomic_DNA"/>
</dbReference>
<protein>
    <submittedName>
        <fullName evidence="2">Uncharacterized protein</fullName>
    </submittedName>
</protein>
<gene>
    <name evidence="2" type="ORF">METZ01_LOCUS338145</name>
</gene>
<dbReference type="AlphaFoldDB" id="A0A382QLU0"/>